<keyword evidence="2" id="KW-1133">Transmembrane helix</keyword>
<gene>
    <name evidence="4" type="ordered locus">Desac_2312</name>
</gene>
<name>F2NFL7_DESAR</name>
<dbReference type="eggNOG" id="COG1040">
    <property type="taxonomic scope" value="Bacteria"/>
</dbReference>
<dbReference type="OrthoDB" id="1178869at2"/>
<sequence>MPECPGCQTPYEEGQHYCKQCGRDLSIEPAPTPRCPRCGAEVTAEQNFCHECDAPLKEKQMSPAFAINKNWLLAGAAAIGVIIVLIVVIQFTRQTSPPPDKLAESPVSQEAPTPPGVKPAQPLGPKATEPGIVPKTDISGLQADLERVLNNLKDANLNKDILLYMSTISLLYPEMDKKRQDILKNWEKFDFKSMTYTVSKIRDLGDNDAVAEVNWSTLSQNRANKNLQTDDFRYRVWFAKELGQWKIKKIEEIED</sequence>
<keyword evidence="5" id="KW-1185">Reference proteome</keyword>
<evidence type="ECO:0000313" key="4">
    <source>
        <dbReference type="EMBL" id="AEB10136.1"/>
    </source>
</evidence>
<reference evidence="4 5" key="1">
    <citation type="journal article" date="2011" name="Stand. Genomic Sci.">
        <title>Complete genome sequence of the acetate-degrading sulfate reducer Desulfobacca acetoxidans type strain (ASRB2).</title>
        <authorList>
            <person name="Goker M."/>
            <person name="Teshima H."/>
            <person name="Lapidus A."/>
            <person name="Nolan M."/>
            <person name="Lucas S."/>
            <person name="Hammon N."/>
            <person name="Deshpande S."/>
            <person name="Cheng J.F."/>
            <person name="Tapia R."/>
            <person name="Han C."/>
            <person name="Goodwin L."/>
            <person name="Pitluck S."/>
            <person name="Huntemann M."/>
            <person name="Liolios K."/>
            <person name="Ivanova N."/>
            <person name="Pagani I."/>
            <person name="Mavromatis K."/>
            <person name="Ovchinikova G."/>
            <person name="Pati A."/>
            <person name="Chen A."/>
            <person name="Palaniappan K."/>
            <person name="Land M."/>
            <person name="Hauser L."/>
            <person name="Brambilla E.M."/>
            <person name="Rohde M."/>
            <person name="Spring S."/>
            <person name="Detter J.C."/>
            <person name="Woyke T."/>
            <person name="Bristow J."/>
            <person name="Eisen J.A."/>
            <person name="Markowitz V."/>
            <person name="Hugenholtz P."/>
            <person name="Kyrpides N.C."/>
            <person name="Klenk H.P."/>
        </authorList>
    </citation>
    <scope>NUCLEOTIDE SEQUENCE [LARGE SCALE GENOMIC DNA]</scope>
    <source>
        <strain evidence="5">ATCC 700848 / DSM 11109 / ASRB2</strain>
    </source>
</reference>
<evidence type="ECO:0000256" key="2">
    <source>
        <dbReference type="SAM" id="Phobius"/>
    </source>
</evidence>
<protein>
    <recommendedName>
        <fullName evidence="3">DZANK-type domain-containing protein</fullName>
    </recommendedName>
</protein>
<dbReference type="RefSeq" id="WP_013707245.1">
    <property type="nucleotide sequence ID" value="NC_015388.1"/>
</dbReference>
<dbReference type="Pfam" id="PF12773">
    <property type="entry name" value="DZR"/>
    <property type="match status" value="1"/>
</dbReference>
<dbReference type="EMBL" id="CP002629">
    <property type="protein sequence ID" value="AEB10136.1"/>
    <property type="molecule type" value="Genomic_DNA"/>
</dbReference>
<reference evidence="5" key="2">
    <citation type="submission" date="2011-03" db="EMBL/GenBank/DDBJ databases">
        <title>The complete genome of Desulfobacca acetoxidans DSM 11109.</title>
        <authorList>
            <consortium name="US DOE Joint Genome Institute (JGI-PGF)"/>
            <person name="Lucas S."/>
            <person name="Copeland A."/>
            <person name="Lapidus A."/>
            <person name="Bruce D."/>
            <person name="Goodwin L."/>
            <person name="Pitluck S."/>
            <person name="Peters L."/>
            <person name="Kyrpides N."/>
            <person name="Mavromatis K."/>
            <person name="Ivanova N."/>
            <person name="Ovchinnikova G."/>
            <person name="Teshima H."/>
            <person name="Detter J.C."/>
            <person name="Han C."/>
            <person name="Land M."/>
            <person name="Hauser L."/>
            <person name="Markowitz V."/>
            <person name="Cheng J.-F."/>
            <person name="Hugenholtz P."/>
            <person name="Woyke T."/>
            <person name="Wu D."/>
            <person name="Spring S."/>
            <person name="Schueler E."/>
            <person name="Brambilla E."/>
            <person name="Klenk H.-P."/>
            <person name="Eisen J.A."/>
        </authorList>
    </citation>
    <scope>NUCLEOTIDE SEQUENCE [LARGE SCALE GENOMIC DNA]</scope>
    <source>
        <strain evidence="5">ATCC 700848 / DSM 11109 / ASRB2</strain>
    </source>
</reference>
<keyword evidence="2" id="KW-0812">Transmembrane</keyword>
<dbReference type="AlphaFoldDB" id="F2NFL7"/>
<feature type="domain" description="DZANK-type" evidence="3">
    <location>
        <begin position="4"/>
        <end position="52"/>
    </location>
</feature>
<feature type="transmembrane region" description="Helical" evidence="2">
    <location>
        <begin position="71"/>
        <end position="91"/>
    </location>
</feature>
<proteinExistence type="predicted"/>
<evidence type="ECO:0000313" key="5">
    <source>
        <dbReference type="Proteomes" id="UP000000483"/>
    </source>
</evidence>
<keyword evidence="2" id="KW-0472">Membrane</keyword>
<dbReference type="STRING" id="880072.Desac_2312"/>
<dbReference type="HOGENOM" id="CLU_1088710_0_0_7"/>
<accession>F2NFL7</accession>
<organism evidence="4 5">
    <name type="scientific">Desulfobacca acetoxidans (strain ATCC 700848 / DSM 11109 / ASRB2)</name>
    <dbReference type="NCBI Taxonomy" id="880072"/>
    <lineage>
        <taxon>Bacteria</taxon>
        <taxon>Pseudomonadati</taxon>
        <taxon>Thermodesulfobacteriota</taxon>
        <taxon>Desulfobaccia</taxon>
        <taxon>Desulfobaccales</taxon>
        <taxon>Desulfobaccaceae</taxon>
        <taxon>Desulfobacca</taxon>
    </lineage>
</organism>
<feature type="region of interest" description="Disordered" evidence="1">
    <location>
        <begin position="97"/>
        <end position="135"/>
    </location>
</feature>
<dbReference type="KEGG" id="dao:Desac_2312"/>
<evidence type="ECO:0000259" key="3">
    <source>
        <dbReference type="Pfam" id="PF12773"/>
    </source>
</evidence>
<dbReference type="Proteomes" id="UP000000483">
    <property type="component" value="Chromosome"/>
</dbReference>
<evidence type="ECO:0000256" key="1">
    <source>
        <dbReference type="SAM" id="MobiDB-lite"/>
    </source>
</evidence>
<dbReference type="InterPro" id="IPR025874">
    <property type="entry name" value="DZR"/>
</dbReference>